<name>A0AA38PBF1_9AGAR</name>
<keyword evidence="2" id="KW-1185">Reference proteome</keyword>
<sequence>MTFVVQIFFSEDTIRRAQENFELLLSVARQPQGVHPKLGRILKRTFDEVTRVGEYIQREKRRRTSKSTGL</sequence>
<dbReference type="Proteomes" id="UP001163846">
    <property type="component" value="Unassembled WGS sequence"/>
</dbReference>
<protein>
    <submittedName>
        <fullName evidence="1">Uncharacterized protein</fullName>
    </submittedName>
</protein>
<proteinExistence type="predicted"/>
<comment type="caution">
    <text evidence="1">The sequence shown here is derived from an EMBL/GenBank/DDBJ whole genome shotgun (WGS) entry which is preliminary data.</text>
</comment>
<dbReference type="AlphaFoldDB" id="A0AA38PBF1"/>
<accession>A0AA38PBF1</accession>
<organism evidence="1 2">
    <name type="scientific">Lentinula raphanica</name>
    <dbReference type="NCBI Taxonomy" id="153919"/>
    <lineage>
        <taxon>Eukaryota</taxon>
        <taxon>Fungi</taxon>
        <taxon>Dikarya</taxon>
        <taxon>Basidiomycota</taxon>
        <taxon>Agaricomycotina</taxon>
        <taxon>Agaricomycetes</taxon>
        <taxon>Agaricomycetidae</taxon>
        <taxon>Agaricales</taxon>
        <taxon>Marasmiineae</taxon>
        <taxon>Omphalotaceae</taxon>
        <taxon>Lentinula</taxon>
    </lineage>
</organism>
<reference evidence="1" key="1">
    <citation type="submission" date="2022-08" db="EMBL/GenBank/DDBJ databases">
        <authorList>
            <consortium name="DOE Joint Genome Institute"/>
            <person name="Min B."/>
            <person name="Riley R."/>
            <person name="Sierra-Patev S."/>
            <person name="Naranjo-Ortiz M."/>
            <person name="Looney B."/>
            <person name="Konkel Z."/>
            <person name="Slot J.C."/>
            <person name="Sakamoto Y."/>
            <person name="Steenwyk J.L."/>
            <person name="Rokas A."/>
            <person name="Carro J."/>
            <person name="Camarero S."/>
            <person name="Ferreira P."/>
            <person name="Molpeceres G."/>
            <person name="Ruiz-Duenas F.J."/>
            <person name="Serrano A."/>
            <person name="Henrissat B."/>
            <person name="Drula E."/>
            <person name="Hughes K.W."/>
            <person name="Mata J.L."/>
            <person name="Ishikawa N.K."/>
            <person name="Vargas-Isla R."/>
            <person name="Ushijima S."/>
            <person name="Smith C.A."/>
            <person name="Ahrendt S."/>
            <person name="Andreopoulos W."/>
            <person name="He G."/>
            <person name="Labutti K."/>
            <person name="Lipzen A."/>
            <person name="Ng V."/>
            <person name="Sandor L."/>
            <person name="Barry K."/>
            <person name="Martinez A.T."/>
            <person name="Xiao Y."/>
            <person name="Gibbons J.G."/>
            <person name="Terashima K."/>
            <person name="Hibbett D.S."/>
            <person name="Grigoriev I.V."/>
        </authorList>
    </citation>
    <scope>NUCLEOTIDE SEQUENCE</scope>
    <source>
        <strain evidence="1">TFB9207</strain>
    </source>
</reference>
<evidence type="ECO:0000313" key="2">
    <source>
        <dbReference type="Proteomes" id="UP001163846"/>
    </source>
</evidence>
<dbReference type="EMBL" id="MU806107">
    <property type="protein sequence ID" value="KAJ3839827.1"/>
    <property type="molecule type" value="Genomic_DNA"/>
</dbReference>
<evidence type="ECO:0000313" key="1">
    <source>
        <dbReference type="EMBL" id="KAJ3839827.1"/>
    </source>
</evidence>
<gene>
    <name evidence="1" type="ORF">F5878DRAFT_534822</name>
</gene>